<feature type="transmembrane region" description="Helical" evidence="1">
    <location>
        <begin position="56"/>
        <end position="80"/>
    </location>
</feature>
<dbReference type="EMBL" id="CAJNOH010000189">
    <property type="protein sequence ID" value="CAF0935753.1"/>
    <property type="molecule type" value="Genomic_DNA"/>
</dbReference>
<gene>
    <name evidence="3" type="ORF">PYM288_LOCUS11305</name>
</gene>
<dbReference type="Gene3D" id="3.60.60.10">
    <property type="entry name" value="Penicillin V Acylase, Chain A"/>
    <property type="match status" value="1"/>
</dbReference>
<reference evidence="3" key="1">
    <citation type="submission" date="2021-02" db="EMBL/GenBank/DDBJ databases">
        <authorList>
            <person name="Nowell W R."/>
        </authorList>
    </citation>
    <scope>NUCLEOTIDE SEQUENCE</scope>
</reference>
<evidence type="ECO:0000313" key="4">
    <source>
        <dbReference type="Proteomes" id="UP000663854"/>
    </source>
</evidence>
<name>A0A814C402_9BILA</name>
<dbReference type="SMART" id="SM00603">
    <property type="entry name" value="LCCL"/>
    <property type="match status" value="1"/>
</dbReference>
<organism evidence="3 4">
    <name type="scientific">Rotaria sordida</name>
    <dbReference type="NCBI Taxonomy" id="392033"/>
    <lineage>
        <taxon>Eukaryota</taxon>
        <taxon>Metazoa</taxon>
        <taxon>Spiralia</taxon>
        <taxon>Gnathifera</taxon>
        <taxon>Rotifera</taxon>
        <taxon>Eurotatoria</taxon>
        <taxon>Bdelloidea</taxon>
        <taxon>Philodinida</taxon>
        <taxon>Philodinidae</taxon>
        <taxon>Rotaria</taxon>
    </lineage>
</organism>
<dbReference type="Pfam" id="PF15508">
    <property type="entry name" value="NAAA-beta"/>
    <property type="match status" value="1"/>
</dbReference>
<evidence type="ECO:0000313" key="3">
    <source>
        <dbReference type="EMBL" id="CAF0935753.1"/>
    </source>
</evidence>
<dbReference type="Gene3D" id="2.170.130.20">
    <property type="entry name" value="LCCL-like domain"/>
    <property type="match status" value="1"/>
</dbReference>
<evidence type="ECO:0000259" key="2">
    <source>
        <dbReference type="PROSITE" id="PS50820"/>
    </source>
</evidence>
<keyword evidence="1" id="KW-0812">Transmembrane</keyword>
<feature type="domain" description="LCCL" evidence="2">
    <location>
        <begin position="136"/>
        <end position="197"/>
    </location>
</feature>
<dbReference type="InterPro" id="IPR029130">
    <property type="entry name" value="Acid_ceramidase_N"/>
</dbReference>
<dbReference type="GO" id="GO:0016810">
    <property type="term" value="F:hydrolase activity, acting on carbon-nitrogen (but not peptide) bonds"/>
    <property type="evidence" value="ECO:0007669"/>
    <property type="project" value="TreeGrafter"/>
</dbReference>
<dbReference type="AlphaFoldDB" id="A0A814C402"/>
<dbReference type="PANTHER" id="PTHR28583">
    <property type="entry name" value="ACID AMIDASE"/>
    <property type="match status" value="1"/>
</dbReference>
<dbReference type="PANTHER" id="PTHR28583:SF4">
    <property type="entry name" value="N-ACYLETHANOLAMINE-HYDROLYZING ACID AMIDASE"/>
    <property type="match status" value="1"/>
</dbReference>
<dbReference type="InterPro" id="IPR004043">
    <property type="entry name" value="LCCL"/>
</dbReference>
<dbReference type="Proteomes" id="UP000663854">
    <property type="component" value="Unassembled WGS sequence"/>
</dbReference>
<dbReference type="InterPro" id="IPR036609">
    <property type="entry name" value="LCCL_sf"/>
</dbReference>
<keyword evidence="1" id="KW-0472">Membrane</keyword>
<protein>
    <recommendedName>
        <fullName evidence="2">LCCL domain-containing protein</fullName>
    </recommendedName>
</protein>
<comment type="caution">
    <text evidence="3">The sequence shown here is derived from an EMBL/GenBank/DDBJ whole genome shotgun (WGS) entry which is preliminary data.</text>
</comment>
<proteinExistence type="predicted"/>
<keyword evidence="1" id="KW-1133">Transmembrane helix</keyword>
<sequence length="668" mass="74479">MPTSNQTLTTYIPRAILSFDENTIGEPSRTVKDITTDVKELVDVTPKAGLSTTAKVLIVIGVAAVAAAVVAVGVTLGIMLNTTTETTRTTVTTTTTTATTSTTTTAMAAPSNLVGYRSNINQSYVFALTGSRSGTIWGTNIYTDDSDLPTAAVHSGIVQYNQTSVITVTILAGQSSYTSTTQNGITSLSYGSWGGSYTIKLDKLNRIVTNQLLIRTMSSIICNVPSDVSVPPRFVVNLDSPPMLRWQHILRLYRDQLREVEKKIDSMVNEIVGQWMGPMFENVLSTIMAGITQLGLVYYGQELKGFSRDTGMPLGKLVMIQFVYECFACCTSIVCQDEQTNTPMHIRTMDWGLDFLKQLTIDVDFQRNGQTVFKGTTWIGYVGILTGMRVQNGYSVSVNFRHTGGQLTTNLKTALASGWPIGFLVREILESTHNYELAVEQLAQSSIIAPCYFTICGTSQSKTLGTLLTRKQTLEENRWTVSEHGSIIQTNIDHWSSEKHEDILFSIKRRDLSKRFLSQMKGVNEYELWKLLSEYPICNNITIYGTFMCPEYGIYHTRYPQDNRGFHSHENVQFISLTDLKDDLYWRLSSTYVCCNCGREFDINDNPGGNCVHTGAWHATFNDCSYLKCGFHLGKKASIGIQHWSCCYSLKYRSDTCTQSNSHTFIKQ</sequence>
<accession>A0A814C402</accession>
<dbReference type="SUPFAM" id="SSF69848">
    <property type="entry name" value="LCCL domain"/>
    <property type="match status" value="1"/>
</dbReference>
<dbReference type="PROSITE" id="PS50820">
    <property type="entry name" value="LCCL"/>
    <property type="match status" value="1"/>
</dbReference>
<evidence type="ECO:0000256" key="1">
    <source>
        <dbReference type="SAM" id="Phobius"/>
    </source>
</evidence>
<dbReference type="Pfam" id="PF03815">
    <property type="entry name" value="LCCL"/>
    <property type="match status" value="1"/>
</dbReference>